<keyword evidence="2" id="KW-1185">Reference proteome</keyword>
<evidence type="ECO:0008006" key="3">
    <source>
        <dbReference type="Google" id="ProtNLM"/>
    </source>
</evidence>
<dbReference type="EMBL" id="JBBKAK010000001">
    <property type="protein sequence ID" value="MEJ8672604.1"/>
    <property type="molecule type" value="Genomic_DNA"/>
</dbReference>
<organism evidence="1 2">
    <name type="scientific">Streptomyces machairae</name>
    <dbReference type="NCBI Taxonomy" id="3134109"/>
    <lineage>
        <taxon>Bacteria</taxon>
        <taxon>Bacillati</taxon>
        <taxon>Actinomycetota</taxon>
        <taxon>Actinomycetes</taxon>
        <taxon>Kitasatosporales</taxon>
        <taxon>Streptomycetaceae</taxon>
        <taxon>Streptomyces</taxon>
    </lineage>
</organism>
<sequence>MRTAPLLVRGDVRSEAGRLVTPGSLVEDGDVVLLSRPDDLQSAAFGLDPGDRRCAEGVGLDRARSAEQGQ</sequence>
<name>A0ABU8UUM9_9ACTN</name>
<accession>A0ABU8UUM9</accession>
<gene>
    <name evidence="1" type="ORF">WKI71_42565</name>
</gene>
<evidence type="ECO:0000313" key="2">
    <source>
        <dbReference type="Proteomes" id="UP001376459"/>
    </source>
</evidence>
<proteinExistence type="predicted"/>
<reference evidence="1 2" key="1">
    <citation type="submission" date="2024-03" db="EMBL/GenBank/DDBJ databases">
        <title>Novel Streptomyces species of biotechnological and ecological value are a feature of Machair soil.</title>
        <authorList>
            <person name="Prole J.R."/>
            <person name="Goodfellow M."/>
            <person name="Allenby N."/>
            <person name="Ward A.C."/>
        </authorList>
    </citation>
    <scope>NUCLEOTIDE SEQUENCE [LARGE SCALE GENOMIC DNA]</scope>
    <source>
        <strain evidence="1 2">MS1.AVA.1</strain>
    </source>
</reference>
<comment type="caution">
    <text evidence="1">The sequence shown here is derived from an EMBL/GenBank/DDBJ whole genome shotgun (WGS) entry which is preliminary data.</text>
</comment>
<evidence type="ECO:0000313" key="1">
    <source>
        <dbReference type="EMBL" id="MEJ8672604.1"/>
    </source>
</evidence>
<dbReference type="Proteomes" id="UP001376459">
    <property type="component" value="Unassembled WGS sequence"/>
</dbReference>
<protein>
    <recommendedName>
        <fullName evidence="3">RCK C-terminal domain-containing protein</fullName>
    </recommendedName>
</protein>